<comment type="caution">
    <text evidence="1">The sequence shown here is derived from an EMBL/GenBank/DDBJ whole genome shotgun (WGS) entry which is preliminary data.</text>
</comment>
<sequence length="51" mass="6085">MNNQVDYNSICDNELKEKTIKEFHRAIVKDLINKYGAQTMKDVMRKVNLQR</sequence>
<evidence type="ECO:0000313" key="1">
    <source>
        <dbReference type="EMBL" id="MBF7809960.1"/>
    </source>
</evidence>
<evidence type="ECO:0000313" key="2">
    <source>
        <dbReference type="EMBL" id="NRV10961.1"/>
    </source>
</evidence>
<protein>
    <submittedName>
        <fullName evidence="1">Uncharacterized protein</fullName>
    </submittedName>
</protein>
<dbReference type="AlphaFoldDB" id="A0A1S8P959"/>
<evidence type="ECO:0000313" key="3">
    <source>
        <dbReference type="Proteomes" id="UP000631418"/>
    </source>
</evidence>
<proteinExistence type="predicted"/>
<name>A0A1S8P959_CLOBE</name>
<dbReference type="Proteomes" id="UP000631418">
    <property type="component" value="Unassembled WGS sequence"/>
</dbReference>
<reference evidence="1" key="2">
    <citation type="submission" date="2020-11" db="EMBL/GenBank/DDBJ databases">
        <authorList>
            <person name="Thieme N."/>
            <person name="Liebl W."/>
            <person name="Zverlov V."/>
        </authorList>
    </citation>
    <scope>NUCLEOTIDE SEQUENCE</scope>
    <source>
        <strain evidence="1">NT08</strain>
    </source>
</reference>
<dbReference type="Proteomes" id="UP000821656">
    <property type="component" value="Unassembled WGS sequence"/>
</dbReference>
<reference evidence="2" key="1">
    <citation type="submission" date="2020-05" db="EMBL/GenBank/DDBJ databases">
        <title>Genomic insights into acetone-butanol-ethanol (ABE) fermentation by sequencing solventogenic clostridia strains.</title>
        <authorList>
            <person name="Brown S."/>
        </authorList>
    </citation>
    <scope>NUCLEOTIDE SEQUENCE</scope>
    <source>
        <strain evidence="2">DJ126</strain>
    </source>
</reference>
<accession>A0A1S8P959</accession>
<dbReference type="RefSeq" id="WP_012059450.1">
    <property type="nucleotide sequence ID" value="NZ_CP016090.1"/>
</dbReference>
<dbReference type="EMBL" id="JADOEF010000001">
    <property type="protein sequence ID" value="MBF7809960.1"/>
    <property type="molecule type" value="Genomic_DNA"/>
</dbReference>
<gene>
    <name evidence="2" type="ORF">DFH45_003924</name>
    <name evidence="1" type="ORF">IS491_15050</name>
</gene>
<organism evidence="1 3">
    <name type="scientific">Clostridium beijerinckii</name>
    <name type="common">Clostridium MP</name>
    <dbReference type="NCBI Taxonomy" id="1520"/>
    <lineage>
        <taxon>Bacteria</taxon>
        <taxon>Bacillati</taxon>
        <taxon>Bacillota</taxon>
        <taxon>Clostridia</taxon>
        <taxon>Eubacteriales</taxon>
        <taxon>Clostridiaceae</taxon>
        <taxon>Clostridium</taxon>
    </lineage>
</organism>
<dbReference type="EMBL" id="JABSXK010000001">
    <property type="protein sequence ID" value="NRV10961.1"/>
    <property type="molecule type" value="Genomic_DNA"/>
</dbReference>